<accession>A0AAD3HK30</accession>
<feature type="transmembrane region" description="Helical" evidence="1">
    <location>
        <begin position="78"/>
        <end position="98"/>
    </location>
</feature>
<evidence type="ECO:0000313" key="3">
    <source>
        <dbReference type="Proteomes" id="UP001054857"/>
    </source>
</evidence>
<gene>
    <name evidence="2" type="ORF">Agub_g4311</name>
</gene>
<proteinExistence type="predicted"/>
<evidence type="ECO:0000313" key="2">
    <source>
        <dbReference type="EMBL" id="GFR43250.1"/>
    </source>
</evidence>
<dbReference type="Pfam" id="PF11998">
    <property type="entry name" value="DUF3493"/>
    <property type="match status" value="1"/>
</dbReference>
<protein>
    <submittedName>
        <fullName evidence="2">Uncharacterized protein</fullName>
    </submittedName>
</protein>
<keyword evidence="1" id="KW-0472">Membrane</keyword>
<sequence length="159" mass="16798">MSPGATMLSRSNNLMKPHICTLSAPLCQPRPFLTSQTRGRHVCLARGDSGATKAPSRARGPKEDAVQMRAEAEAPFRSLRLVLCGFFAASAGMGFLISIPQLLGALGGAPRALPLEQVGENLAIDAAAVALFAFLFRQDWMVGGGSVGRWPVSLSLVVH</sequence>
<comment type="caution">
    <text evidence="2">The sequence shown here is derived from an EMBL/GenBank/DDBJ whole genome shotgun (WGS) entry which is preliminary data.</text>
</comment>
<dbReference type="EMBL" id="BMAR01000005">
    <property type="protein sequence ID" value="GFR43250.1"/>
    <property type="molecule type" value="Genomic_DNA"/>
</dbReference>
<keyword evidence="1" id="KW-1133">Transmembrane helix</keyword>
<name>A0AAD3HK30_9CHLO</name>
<evidence type="ECO:0000256" key="1">
    <source>
        <dbReference type="SAM" id="Phobius"/>
    </source>
</evidence>
<dbReference type="PANTHER" id="PTHR35498:SF1">
    <property type="entry name" value="LOW PSII ACCUMULATION-LIKE PROTEIN"/>
    <property type="match status" value="1"/>
</dbReference>
<keyword evidence="1" id="KW-0812">Transmembrane</keyword>
<dbReference type="InterPro" id="IPR021883">
    <property type="entry name" value="LPA1-like"/>
</dbReference>
<keyword evidence="3" id="KW-1185">Reference proteome</keyword>
<dbReference type="Proteomes" id="UP001054857">
    <property type="component" value="Unassembled WGS sequence"/>
</dbReference>
<reference evidence="2 3" key="1">
    <citation type="journal article" date="2021" name="Sci. Rep.">
        <title>Genome sequencing of the multicellular alga Astrephomene provides insights into convergent evolution of germ-soma differentiation.</title>
        <authorList>
            <person name="Yamashita S."/>
            <person name="Yamamoto K."/>
            <person name="Matsuzaki R."/>
            <person name="Suzuki S."/>
            <person name="Yamaguchi H."/>
            <person name="Hirooka S."/>
            <person name="Minakuchi Y."/>
            <person name="Miyagishima S."/>
            <person name="Kawachi M."/>
            <person name="Toyoda A."/>
            <person name="Nozaki H."/>
        </authorList>
    </citation>
    <scope>NUCLEOTIDE SEQUENCE [LARGE SCALE GENOMIC DNA]</scope>
    <source>
        <strain evidence="2 3">NIES-4017</strain>
    </source>
</reference>
<dbReference type="AlphaFoldDB" id="A0AAD3HK30"/>
<dbReference type="PANTHER" id="PTHR35498">
    <property type="entry name" value="PROTEIN LOW PSII ACCUMULATION 1, CHLOROPLASTIC"/>
    <property type="match status" value="1"/>
</dbReference>
<organism evidence="2 3">
    <name type="scientific">Astrephomene gubernaculifera</name>
    <dbReference type="NCBI Taxonomy" id="47775"/>
    <lineage>
        <taxon>Eukaryota</taxon>
        <taxon>Viridiplantae</taxon>
        <taxon>Chlorophyta</taxon>
        <taxon>core chlorophytes</taxon>
        <taxon>Chlorophyceae</taxon>
        <taxon>CS clade</taxon>
        <taxon>Chlamydomonadales</taxon>
        <taxon>Astrephomenaceae</taxon>
        <taxon>Astrephomene</taxon>
    </lineage>
</organism>